<comment type="caution">
    <text evidence="2">The sequence shown here is derived from an EMBL/GenBank/DDBJ whole genome shotgun (WGS) entry which is preliminary data.</text>
</comment>
<reference evidence="2" key="1">
    <citation type="submission" date="2021-03" db="EMBL/GenBank/DDBJ databases">
        <authorList>
            <person name="Tagirdzhanova G."/>
        </authorList>
    </citation>
    <scope>NUCLEOTIDE SEQUENCE</scope>
</reference>
<organism evidence="2 3">
    <name type="scientific">Heterodermia speciosa</name>
    <dbReference type="NCBI Taxonomy" id="116794"/>
    <lineage>
        <taxon>Eukaryota</taxon>
        <taxon>Fungi</taxon>
        <taxon>Dikarya</taxon>
        <taxon>Ascomycota</taxon>
        <taxon>Pezizomycotina</taxon>
        <taxon>Lecanoromycetes</taxon>
        <taxon>OSLEUM clade</taxon>
        <taxon>Lecanoromycetidae</taxon>
        <taxon>Caliciales</taxon>
        <taxon>Physciaceae</taxon>
        <taxon>Heterodermia</taxon>
    </lineage>
</organism>
<dbReference type="InterPro" id="IPR052400">
    <property type="entry name" value="Zn2-C6_fungal_TF"/>
</dbReference>
<feature type="region of interest" description="Disordered" evidence="1">
    <location>
        <begin position="264"/>
        <end position="307"/>
    </location>
</feature>
<dbReference type="AlphaFoldDB" id="A0A8H3IF49"/>
<dbReference type="OrthoDB" id="1924260at2759"/>
<proteinExistence type="predicted"/>
<evidence type="ECO:0000313" key="2">
    <source>
        <dbReference type="EMBL" id="CAF9925732.1"/>
    </source>
</evidence>
<dbReference type="PANTHER" id="PTHR47657">
    <property type="entry name" value="STEROL REGULATORY ELEMENT-BINDING PROTEIN ECM22"/>
    <property type="match status" value="1"/>
</dbReference>
<dbReference type="GO" id="GO:0000981">
    <property type="term" value="F:DNA-binding transcription factor activity, RNA polymerase II-specific"/>
    <property type="evidence" value="ECO:0007669"/>
    <property type="project" value="TreeGrafter"/>
</dbReference>
<protein>
    <recommendedName>
        <fullName evidence="4">C6 transcription factor</fullName>
    </recommendedName>
</protein>
<name>A0A8H3IF49_9LECA</name>
<accession>A0A8H3IF49</accession>
<evidence type="ECO:0000256" key="1">
    <source>
        <dbReference type="SAM" id="MobiDB-lite"/>
    </source>
</evidence>
<evidence type="ECO:0000313" key="3">
    <source>
        <dbReference type="Proteomes" id="UP000664521"/>
    </source>
</evidence>
<dbReference type="EMBL" id="CAJPDS010000039">
    <property type="protein sequence ID" value="CAF9925732.1"/>
    <property type="molecule type" value="Genomic_DNA"/>
</dbReference>
<keyword evidence="3" id="KW-1185">Reference proteome</keyword>
<dbReference type="PANTHER" id="PTHR47657:SF12">
    <property type="entry name" value="ZN(II)2CYS6 TRANSCRIPTION FACTOR (EUROFUNG)"/>
    <property type="match status" value="1"/>
</dbReference>
<gene>
    <name evidence="2" type="ORF">HETSPECPRED_005915</name>
</gene>
<feature type="compositionally biased region" description="Polar residues" evidence="1">
    <location>
        <begin position="264"/>
        <end position="277"/>
    </location>
</feature>
<sequence length="400" mass="43347">MAWQTNNTETKNLAYYHRGIALKGLHGAIGNFSRENSDAILAASILLSWQAADWGGWTSLMRGVSTVIASMSPWKHESRFAAFIEAQPNFFSGASMQPAALAFDQGSLHLASNALQRLGLAACPPKSNRLLQCLDEMSILINEMQNFGGVLTSEQLFEKLQSLRAWLFWLPVSLVHAERIDDADLILLAQVYTVALAIDSSFPELGGAGLGSLTADAIEQIDSKLRYRQSSRMSRNQNPAELDELMQSSRIILAKFRLGSAQHQEAPQMQLHGSPQSPYGFGQLSLGSQPGTPGLAPSTPGWAPGTPAGYPSAGLAGSFSLIPNHSLEDLSVPASPFLRYSAPVSRRHSGLTEPPRLDDLAFDNQSLSAFSFGGDSPAYSPGFVDEDQYFQYRGHSPGYQ</sequence>
<dbReference type="Proteomes" id="UP000664521">
    <property type="component" value="Unassembled WGS sequence"/>
</dbReference>
<evidence type="ECO:0008006" key="4">
    <source>
        <dbReference type="Google" id="ProtNLM"/>
    </source>
</evidence>